<dbReference type="GO" id="GO:0004815">
    <property type="term" value="F:aspartate-tRNA ligase activity"/>
    <property type="evidence" value="ECO:0007669"/>
    <property type="project" value="TreeGrafter"/>
</dbReference>
<proteinExistence type="inferred from homology"/>
<dbReference type="EMBL" id="RHFK02000007">
    <property type="protein sequence ID" value="TWW73455.1"/>
    <property type="molecule type" value="Genomic_DNA"/>
</dbReference>
<evidence type="ECO:0000313" key="9">
    <source>
        <dbReference type="Proteomes" id="UP000324091"/>
    </source>
</evidence>
<name>A0A5C6P2C0_9TELE</name>
<comment type="similarity">
    <text evidence="1">Belongs to the class-II aminoacyl-tRNA synthetase family. Type 1 subfamily.</text>
</comment>
<keyword evidence="4" id="KW-0067">ATP-binding</keyword>
<dbReference type="Pfam" id="PF02938">
    <property type="entry name" value="GAD"/>
    <property type="match status" value="1"/>
</dbReference>
<dbReference type="InterPro" id="IPR004524">
    <property type="entry name" value="Asp-tRNA-ligase_1"/>
</dbReference>
<dbReference type="GO" id="GO:0005524">
    <property type="term" value="F:ATP binding"/>
    <property type="evidence" value="ECO:0007669"/>
    <property type="project" value="UniProtKB-KW"/>
</dbReference>
<dbReference type="InterPro" id="IPR012340">
    <property type="entry name" value="NA-bd_OB-fold"/>
</dbReference>
<dbReference type="PRINTS" id="PR01042">
    <property type="entry name" value="TRNASYNTHASP"/>
</dbReference>
<evidence type="ECO:0000256" key="2">
    <source>
        <dbReference type="ARBA" id="ARBA00022598"/>
    </source>
</evidence>
<evidence type="ECO:0000313" key="8">
    <source>
        <dbReference type="EMBL" id="TWW73455.1"/>
    </source>
</evidence>
<dbReference type="InterPro" id="IPR004365">
    <property type="entry name" value="NA-bd_OB_tRNA"/>
</dbReference>
<dbReference type="Proteomes" id="UP000324091">
    <property type="component" value="Chromosome 15"/>
</dbReference>
<protein>
    <submittedName>
        <fullName evidence="8">Aspartate--tRNA ligase, mitochondrial</fullName>
    </submittedName>
</protein>
<dbReference type="InterPro" id="IPR029351">
    <property type="entry name" value="GAD_dom"/>
</dbReference>
<dbReference type="GO" id="GO:0006422">
    <property type="term" value="P:aspartyl-tRNA aminoacylation"/>
    <property type="evidence" value="ECO:0007669"/>
    <property type="project" value="TreeGrafter"/>
</dbReference>
<accession>A0A5C6P2C0</accession>
<dbReference type="AlphaFoldDB" id="A0A5C6P2C0"/>
<dbReference type="Gene3D" id="3.30.930.10">
    <property type="entry name" value="Bira Bifunctional Protein, Domain 2"/>
    <property type="match status" value="1"/>
</dbReference>
<dbReference type="InterPro" id="IPR002312">
    <property type="entry name" value="Asp/Asn-tRNA-synth_IIb"/>
</dbReference>
<dbReference type="InterPro" id="IPR006195">
    <property type="entry name" value="aa-tRNA-synth_II"/>
</dbReference>
<dbReference type="InterPro" id="IPR004115">
    <property type="entry name" value="GAD-like_sf"/>
</dbReference>
<dbReference type="NCBIfam" id="NF001750">
    <property type="entry name" value="PRK00476.1"/>
    <property type="match status" value="1"/>
</dbReference>
<feature type="domain" description="Aminoacyl-transfer RNA synthetases class-II family profile" evidence="7">
    <location>
        <begin position="203"/>
        <end position="643"/>
    </location>
</feature>
<dbReference type="SUPFAM" id="SSF55261">
    <property type="entry name" value="GAD domain-like"/>
    <property type="match status" value="1"/>
</dbReference>
<dbReference type="PANTHER" id="PTHR22594">
    <property type="entry name" value="ASPARTYL/LYSYL-TRNA SYNTHETASE"/>
    <property type="match status" value="1"/>
</dbReference>
<dbReference type="SUPFAM" id="SSF55681">
    <property type="entry name" value="Class II aaRS and biotin synthetases"/>
    <property type="match status" value="1"/>
</dbReference>
<evidence type="ECO:0000259" key="7">
    <source>
        <dbReference type="PROSITE" id="PS50862"/>
    </source>
</evidence>
<sequence>MTSSSKFLLHRLVVACYRNLSSHLRCSARLCPEIQPCTAQLRLLSSSPSLCMVHPQNTGPNSLSFRSHSCGELRSDHVGEKVTLCGWVQYLRQELFVILRDFSGMTQVVIPQKESAWHLKSTLCDLTVESVIKVTGTVRCRPEGQENKLMPTGEIEILAESVEVYNLCQKLPFEIKDFVKKSEALRMQYRYLDLRSSQMQRNLRLRSQVVMKMREFLCNMHGFVDIETPTLFKRTPGGAKEFVVPSREPGRFYCLPQSPQQFKQLLMVAGIDRYFQIARCYRDEGSKPDRQPEFTQVDIEMSFVEQTGIMSLVEGLLQHSWPAELGPIQLPFNTMTFEEAMRDYGVDKPDTRFAMKLIDLSDIFISTDVPFLRSALSQPGGYVQAICVPGGVKHLSGNHLNKLKEMAMTQFGQELSLVQVRENGTLNSPLKKLISPKTTAELLQRTGSRPGDLLLIAAGSLHTVRTLLGHLRLQSAELLECCGVSVRDPSVFHFLWVVDFPLFLTSEHEPENLESAHHPFTAPLPEDTHLLYTEPQKVVTSALFLLCWSHIMEVFCRIKVRGQHYDLVLNGCEVGGGSIRIHKASEQRYVLKNILKEDPTLLTHLLEALDSGAPPHGGIALGLDRLLSIMVASQSIRDVIAFPKSFRGHDLMSSAPDLISEEELKSYHISVIWPMELRNLLPEASSENSPWWGWEESVVMFLALVRQHFLALSWMGGSEVPMIFSAVLTTLCRDFQLEALQAPDQTEMQLVSELSIVLL</sequence>
<dbReference type="Gene3D" id="2.40.50.140">
    <property type="entry name" value="Nucleic acid-binding proteins"/>
    <property type="match status" value="1"/>
</dbReference>
<gene>
    <name evidence="8" type="ORF">D4764_15G0008490</name>
</gene>
<dbReference type="PANTHER" id="PTHR22594:SF5">
    <property type="entry name" value="ASPARTATE--TRNA LIGASE, MITOCHONDRIAL"/>
    <property type="match status" value="1"/>
</dbReference>
<dbReference type="Pfam" id="PF01336">
    <property type="entry name" value="tRNA_anti-codon"/>
    <property type="match status" value="1"/>
</dbReference>
<keyword evidence="3" id="KW-0547">Nucleotide-binding</keyword>
<dbReference type="InterPro" id="IPR047089">
    <property type="entry name" value="Asp-tRNA-ligase_1_N"/>
</dbReference>
<keyword evidence="9" id="KW-1185">Reference proteome</keyword>
<dbReference type="PROSITE" id="PS50862">
    <property type="entry name" value="AA_TRNA_LIGASE_II"/>
    <property type="match status" value="1"/>
</dbReference>
<evidence type="ECO:0000256" key="5">
    <source>
        <dbReference type="ARBA" id="ARBA00022917"/>
    </source>
</evidence>
<dbReference type="GO" id="GO:0003676">
    <property type="term" value="F:nucleic acid binding"/>
    <property type="evidence" value="ECO:0007669"/>
    <property type="project" value="InterPro"/>
</dbReference>
<dbReference type="NCBIfam" id="TIGR00459">
    <property type="entry name" value="aspS_bact"/>
    <property type="match status" value="1"/>
</dbReference>
<evidence type="ECO:0000256" key="3">
    <source>
        <dbReference type="ARBA" id="ARBA00022741"/>
    </source>
</evidence>
<evidence type="ECO:0000256" key="1">
    <source>
        <dbReference type="ARBA" id="ARBA00006303"/>
    </source>
</evidence>
<keyword evidence="2 8" id="KW-0436">Ligase</keyword>
<reference evidence="8 9" key="1">
    <citation type="submission" date="2019-04" db="EMBL/GenBank/DDBJ databases">
        <title>Chromosome genome assembly for Takifugu flavidus.</title>
        <authorList>
            <person name="Xiao S."/>
        </authorList>
    </citation>
    <scope>NUCLEOTIDE SEQUENCE [LARGE SCALE GENOMIC DNA]</scope>
    <source>
        <strain evidence="8">HTHZ2018</strain>
        <tissue evidence="8">Muscle</tissue>
    </source>
</reference>
<dbReference type="InterPro" id="IPR004364">
    <property type="entry name" value="Aa-tRNA-synt_II"/>
</dbReference>
<dbReference type="Pfam" id="PF00152">
    <property type="entry name" value="tRNA-synt_2"/>
    <property type="match status" value="1"/>
</dbReference>
<evidence type="ECO:0000256" key="6">
    <source>
        <dbReference type="ARBA" id="ARBA00023146"/>
    </source>
</evidence>
<dbReference type="InterPro" id="IPR045864">
    <property type="entry name" value="aa-tRNA-synth_II/BPL/LPL"/>
</dbReference>
<evidence type="ECO:0000256" key="4">
    <source>
        <dbReference type="ARBA" id="ARBA00022840"/>
    </source>
</evidence>
<dbReference type="Gene3D" id="3.30.1360.30">
    <property type="entry name" value="GAD-like domain"/>
    <property type="match status" value="1"/>
</dbReference>
<keyword evidence="5" id="KW-0648">Protein biosynthesis</keyword>
<comment type="caution">
    <text evidence="8">The sequence shown here is derived from an EMBL/GenBank/DDBJ whole genome shotgun (WGS) entry which is preliminary data.</text>
</comment>
<dbReference type="SUPFAM" id="SSF50249">
    <property type="entry name" value="Nucleic acid-binding proteins"/>
    <property type="match status" value="1"/>
</dbReference>
<dbReference type="HAMAP" id="MF_00044">
    <property type="entry name" value="Asp_tRNA_synth_type1"/>
    <property type="match status" value="1"/>
</dbReference>
<dbReference type="GO" id="GO:0005739">
    <property type="term" value="C:mitochondrion"/>
    <property type="evidence" value="ECO:0007669"/>
    <property type="project" value="TreeGrafter"/>
</dbReference>
<dbReference type="CDD" id="cd04317">
    <property type="entry name" value="EcAspRS_like_N"/>
    <property type="match status" value="1"/>
</dbReference>
<keyword evidence="6" id="KW-0030">Aminoacyl-tRNA synthetase</keyword>
<organism evidence="8 9">
    <name type="scientific">Takifugu flavidus</name>
    <name type="common">sansaifugu</name>
    <dbReference type="NCBI Taxonomy" id="433684"/>
    <lineage>
        <taxon>Eukaryota</taxon>
        <taxon>Metazoa</taxon>
        <taxon>Chordata</taxon>
        <taxon>Craniata</taxon>
        <taxon>Vertebrata</taxon>
        <taxon>Euteleostomi</taxon>
        <taxon>Actinopterygii</taxon>
        <taxon>Neopterygii</taxon>
        <taxon>Teleostei</taxon>
        <taxon>Neoteleostei</taxon>
        <taxon>Acanthomorphata</taxon>
        <taxon>Eupercaria</taxon>
        <taxon>Tetraodontiformes</taxon>
        <taxon>Tetradontoidea</taxon>
        <taxon>Tetraodontidae</taxon>
        <taxon>Takifugu</taxon>
    </lineage>
</organism>